<dbReference type="Proteomes" id="UP000219612">
    <property type="component" value="Unassembled WGS sequence"/>
</dbReference>
<protein>
    <recommendedName>
        <fullName evidence="1">Glyoxalase-like domain-containing protein</fullName>
    </recommendedName>
</protein>
<proteinExistence type="predicted"/>
<gene>
    <name evidence="2" type="ORF">SAMN05421748_106312</name>
</gene>
<dbReference type="Gene3D" id="3.10.180.10">
    <property type="entry name" value="2,3-Dihydroxybiphenyl 1,2-Dioxygenase, domain 1"/>
    <property type="match status" value="2"/>
</dbReference>
<evidence type="ECO:0000313" key="3">
    <source>
        <dbReference type="Proteomes" id="UP000219612"/>
    </source>
</evidence>
<feature type="domain" description="Glyoxalase-like" evidence="1">
    <location>
        <begin position="138"/>
        <end position="240"/>
    </location>
</feature>
<reference evidence="2 3" key="1">
    <citation type="submission" date="2017-09" db="EMBL/GenBank/DDBJ databases">
        <authorList>
            <person name="Ehlers B."/>
            <person name="Leendertz F.H."/>
        </authorList>
    </citation>
    <scope>NUCLEOTIDE SEQUENCE [LARGE SCALE GENOMIC DNA]</scope>
    <source>
        <strain evidence="2 3">CGMCC 4.6857</strain>
    </source>
</reference>
<dbReference type="PANTHER" id="PTHR35908">
    <property type="entry name" value="HYPOTHETICAL FUSION PROTEIN"/>
    <property type="match status" value="1"/>
</dbReference>
<dbReference type="Pfam" id="PF18029">
    <property type="entry name" value="Glyoxalase_6"/>
    <property type="match status" value="2"/>
</dbReference>
<keyword evidence="3" id="KW-1185">Reference proteome</keyword>
<dbReference type="PANTHER" id="PTHR35908:SF1">
    <property type="entry name" value="CONSERVED PROTEIN"/>
    <property type="match status" value="1"/>
</dbReference>
<dbReference type="EMBL" id="OBDY01000006">
    <property type="protein sequence ID" value="SNY42611.1"/>
    <property type="molecule type" value="Genomic_DNA"/>
</dbReference>
<dbReference type="InterPro" id="IPR041581">
    <property type="entry name" value="Glyoxalase_6"/>
</dbReference>
<evidence type="ECO:0000313" key="2">
    <source>
        <dbReference type="EMBL" id="SNY42611.1"/>
    </source>
</evidence>
<dbReference type="InterPro" id="IPR029068">
    <property type="entry name" value="Glyas_Bleomycin-R_OHBP_Dase"/>
</dbReference>
<dbReference type="SUPFAM" id="SSF54593">
    <property type="entry name" value="Glyoxalase/Bleomycin resistance protein/Dihydroxybiphenyl dioxygenase"/>
    <property type="match status" value="2"/>
</dbReference>
<accession>A0A285I6N4</accession>
<dbReference type="AlphaFoldDB" id="A0A285I6N4"/>
<organism evidence="2 3">
    <name type="scientific">Paractinoplanes atraurantiacus</name>
    <dbReference type="NCBI Taxonomy" id="1036182"/>
    <lineage>
        <taxon>Bacteria</taxon>
        <taxon>Bacillati</taxon>
        <taxon>Actinomycetota</taxon>
        <taxon>Actinomycetes</taxon>
        <taxon>Micromonosporales</taxon>
        <taxon>Micromonosporaceae</taxon>
        <taxon>Paractinoplanes</taxon>
    </lineage>
</organism>
<sequence length="245" mass="26593">MAGTVIGGMLSETLRQATHPLAQFDGLVLDTADPERAAAFWRGALGGRADGLTVRPGPGRPAREILRLRETATPPPDDARVHVDLRLAGAAPDHLTAAGARMIRPPGEDPWYVLEDPDGTQFCAFPAVDDRPAGMFELVVKCSEPHRLARWWAGVLGGRAVDEVEAAAVVGAPEFPWDFMVFDPVPGIERYRSRTRWHLEARDRDMTTLLAAGAVMRAEPSRSEPWWTLADPGGNEFCVVVPGTA</sequence>
<name>A0A285I6N4_9ACTN</name>
<evidence type="ECO:0000259" key="1">
    <source>
        <dbReference type="Pfam" id="PF18029"/>
    </source>
</evidence>
<feature type="domain" description="Glyoxalase-like" evidence="1">
    <location>
        <begin position="27"/>
        <end position="124"/>
    </location>
</feature>